<organism evidence="1 2">
    <name type="scientific">Mesorhizobium qingshengii</name>
    <dbReference type="NCBI Taxonomy" id="1165689"/>
    <lineage>
        <taxon>Bacteria</taxon>
        <taxon>Pseudomonadati</taxon>
        <taxon>Pseudomonadota</taxon>
        <taxon>Alphaproteobacteria</taxon>
        <taxon>Hyphomicrobiales</taxon>
        <taxon>Phyllobacteriaceae</taxon>
        <taxon>Mesorhizobium</taxon>
    </lineage>
</organism>
<dbReference type="EMBL" id="JAPFQA010000011">
    <property type="protein sequence ID" value="MCZ8546908.1"/>
    <property type="molecule type" value="Genomic_DNA"/>
</dbReference>
<proteinExistence type="predicted"/>
<evidence type="ECO:0000313" key="1">
    <source>
        <dbReference type="EMBL" id="MCZ8546908.1"/>
    </source>
</evidence>
<dbReference type="GO" id="GO:0016787">
    <property type="term" value="F:hydrolase activity"/>
    <property type="evidence" value="ECO:0007669"/>
    <property type="project" value="UniProtKB-KW"/>
</dbReference>
<keyword evidence="2" id="KW-1185">Reference proteome</keyword>
<sequence length="305" mass="31568">MTRTFSEALAQLCPNASKTIIAGIADNLHLLDQAGISTPIRVRHFFARVCVETGGLHTLEENLNYSARRAHEVWPGRFPTAASAGPFANNPAKLAEKVYGGRLGNFAAGDGWKYRGSGLLQNTGRENFEEVEAATGLPVVANPDLLRGFPGALLAATIYWSKRNINALADRNDVAGVCKAVNGSAIGLADQKAWLAKAAKVWPDGAGIAFPAAPADPPAKPVPDPAAPAMPPQVAPIPPVAPGPTAETGIPVSPAGEAPAVRPVASAKPTSSGGKAAVAAGAFALIVTALAAFWRHVTELLWSIF</sequence>
<dbReference type="InterPro" id="IPR023346">
    <property type="entry name" value="Lysozyme-like_dom_sf"/>
</dbReference>
<protein>
    <submittedName>
        <fullName evidence="1">Glycoside hydrolase family 19 protein</fullName>
    </submittedName>
</protein>
<dbReference type="Proteomes" id="UP001152178">
    <property type="component" value="Unassembled WGS sequence"/>
</dbReference>
<gene>
    <name evidence="1" type="ORF">OOJ09_22200</name>
</gene>
<name>A0ABT4QZC1_9HYPH</name>
<reference evidence="1" key="1">
    <citation type="submission" date="2022-11" db="EMBL/GenBank/DDBJ databases">
        <authorList>
            <person name="Coimbra C."/>
        </authorList>
    </citation>
    <scope>NUCLEOTIDE SEQUENCE</scope>
    <source>
        <strain evidence="1">Jales19</strain>
    </source>
</reference>
<dbReference type="SUPFAM" id="SSF53955">
    <property type="entry name" value="Lysozyme-like"/>
    <property type="match status" value="1"/>
</dbReference>
<comment type="caution">
    <text evidence="1">The sequence shown here is derived from an EMBL/GenBank/DDBJ whole genome shotgun (WGS) entry which is preliminary data.</text>
</comment>
<evidence type="ECO:0000313" key="2">
    <source>
        <dbReference type="Proteomes" id="UP001152178"/>
    </source>
</evidence>
<dbReference type="InterPro" id="IPR052354">
    <property type="entry name" value="Cell_Wall_Dynamics_Protein"/>
</dbReference>
<dbReference type="PANTHER" id="PTHR34408">
    <property type="entry name" value="FAMILY PROTEIN, PUTATIVE-RELATED"/>
    <property type="match status" value="1"/>
</dbReference>
<keyword evidence="1" id="KW-0378">Hydrolase</keyword>
<dbReference type="RefSeq" id="WP_269907245.1">
    <property type="nucleotide sequence ID" value="NZ_JAPFQA010000011.1"/>
</dbReference>
<accession>A0ABT4QZC1</accession>
<dbReference type="PANTHER" id="PTHR34408:SF1">
    <property type="entry name" value="GLYCOSYL HYDROLASE FAMILY 19 DOMAIN-CONTAINING PROTEIN HI_1415"/>
    <property type="match status" value="1"/>
</dbReference>
<dbReference type="Gene3D" id="1.10.530.10">
    <property type="match status" value="1"/>
</dbReference>